<dbReference type="Gene3D" id="1.10.10.10">
    <property type="entry name" value="Winged helix-like DNA-binding domain superfamily/Winged helix DNA-binding domain"/>
    <property type="match status" value="1"/>
</dbReference>
<dbReference type="SMART" id="SM00421">
    <property type="entry name" value="HTH_LUXR"/>
    <property type="match status" value="1"/>
</dbReference>
<dbReference type="InterPro" id="IPR039420">
    <property type="entry name" value="WalR-like"/>
</dbReference>
<name>A0A238JTS1_9RHOB</name>
<dbReference type="CDD" id="cd06170">
    <property type="entry name" value="LuxR_C_like"/>
    <property type="match status" value="1"/>
</dbReference>
<dbReference type="Pfam" id="PF00196">
    <property type="entry name" value="GerE"/>
    <property type="match status" value="1"/>
</dbReference>
<dbReference type="PANTHER" id="PTHR43214">
    <property type="entry name" value="TWO-COMPONENT RESPONSE REGULATOR"/>
    <property type="match status" value="1"/>
</dbReference>
<protein>
    <submittedName>
        <fullName evidence="5">Response regulator MprA</fullName>
    </submittedName>
</protein>
<evidence type="ECO:0000313" key="6">
    <source>
        <dbReference type="Proteomes" id="UP000202922"/>
    </source>
</evidence>
<dbReference type="PROSITE" id="PS50110">
    <property type="entry name" value="RESPONSE_REGULATORY"/>
    <property type="match status" value="1"/>
</dbReference>
<dbReference type="InterPro" id="IPR001789">
    <property type="entry name" value="Sig_transdc_resp-reg_receiver"/>
</dbReference>
<dbReference type="InterPro" id="IPR011006">
    <property type="entry name" value="CheY-like_superfamily"/>
</dbReference>
<dbReference type="Gene3D" id="3.40.50.2300">
    <property type="match status" value="1"/>
</dbReference>
<feature type="domain" description="HTH luxR-type" evidence="3">
    <location>
        <begin position="234"/>
        <end position="299"/>
    </location>
</feature>
<dbReference type="GO" id="GO:0000160">
    <property type="term" value="P:phosphorelay signal transduction system"/>
    <property type="evidence" value="ECO:0007669"/>
    <property type="project" value="InterPro"/>
</dbReference>
<dbReference type="PROSITE" id="PS50043">
    <property type="entry name" value="HTH_LUXR_2"/>
    <property type="match status" value="1"/>
</dbReference>
<reference evidence="6" key="1">
    <citation type="submission" date="2017-05" db="EMBL/GenBank/DDBJ databases">
        <authorList>
            <person name="Rodrigo-Torres L."/>
            <person name="Arahal R. D."/>
            <person name="Lucena T."/>
        </authorList>
    </citation>
    <scope>NUCLEOTIDE SEQUENCE [LARGE SCALE GENOMIC DNA]</scope>
    <source>
        <strain evidence="6">CECT 8621</strain>
    </source>
</reference>
<evidence type="ECO:0000256" key="1">
    <source>
        <dbReference type="ARBA" id="ARBA00023125"/>
    </source>
</evidence>
<dbReference type="Proteomes" id="UP000202922">
    <property type="component" value="Unassembled WGS sequence"/>
</dbReference>
<dbReference type="GO" id="GO:0006355">
    <property type="term" value="P:regulation of DNA-templated transcription"/>
    <property type="evidence" value="ECO:0007669"/>
    <property type="project" value="InterPro"/>
</dbReference>
<sequence>MPPDRTQRSIALVVDDNPDTLGFISSALEENGMTVLIARDGHAALELAERVQPDVILMDAVMPVMDGFETCRRMKAMPDPIAAPILFMTGLTEPEHILNGLNSGGVDYITKPVVIEELIARITTHVINSRLIRSAHDALDSSGRLVLAFDADGTLVWGSPKALQRLNGANEPLLVNRKAQPPFAQWLSGLQSRPLSQTGPYQSGGLQLHYAGMTSAQEILLKMTAQDDTNGQTRLADYFGLTDRESEVLLWLTSGKTNRDLAEILSLSSRTVNKHLEQVFQKMGVDNRTSAAVMADRFLHSWSGLG</sequence>
<evidence type="ECO:0000313" key="5">
    <source>
        <dbReference type="EMBL" id="SMX33222.1"/>
    </source>
</evidence>
<dbReference type="OrthoDB" id="5292887at2"/>
<gene>
    <name evidence="5" type="primary">mprA_2</name>
    <name evidence="5" type="ORF">COL8621_00979</name>
</gene>
<dbReference type="PANTHER" id="PTHR43214:SF42">
    <property type="entry name" value="TRANSCRIPTIONAL REGULATORY PROTEIN DESR"/>
    <property type="match status" value="1"/>
</dbReference>
<dbReference type="InterPro" id="IPR036388">
    <property type="entry name" value="WH-like_DNA-bd_sf"/>
</dbReference>
<dbReference type="GO" id="GO:0003677">
    <property type="term" value="F:DNA binding"/>
    <property type="evidence" value="ECO:0007669"/>
    <property type="project" value="UniProtKB-KW"/>
</dbReference>
<dbReference type="RefSeq" id="WP_093966157.1">
    <property type="nucleotide sequence ID" value="NZ_FXYE01000001.1"/>
</dbReference>
<keyword evidence="1" id="KW-0238">DNA-binding</keyword>
<evidence type="ECO:0000256" key="2">
    <source>
        <dbReference type="PROSITE-ProRule" id="PRU00169"/>
    </source>
</evidence>
<keyword evidence="6" id="KW-1185">Reference proteome</keyword>
<accession>A0A238JTS1</accession>
<dbReference type="InterPro" id="IPR000792">
    <property type="entry name" value="Tscrpt_reg_LuxR_C"/>
</dbReference>
<proteinExistence type="predicted"/>
<organism evidence="5 6">
    <name type="scientific">Actibacterium lipolyticum</name>
    <dbReference type="NCBI Taxonomy" id="1524263"/>
    <lineage>
        <taxon>Bacteria</taxon>
        <taxon>Pseudomonadati</taxon>
        <taxon>Pseudomonadota</taxon>
        <taxon>Alphaproteobacteria</taxon>
        <taxon>Rhodobacterales</taxon>
        <taxon>Roseobacteraceae</taxon>
        <taxon>Actibacterium</taxon>
    </lineage>
</organism>
<dbReference type="SUPFAM" id="SSF52172">
    <property type="entry name" value="CheY-like"/>
    <property type="match status" value="1"/>
</dbReference>
<dbReference type="Pfam" id="PF00072">
    <property type="entry name" value="Response_reg"/>
    <property type="match status" value="1"/>
</dbReference>
<dbReference type="AlphaFoldDB" id="A0A238JTS1"/>
<feature type="modified residue" description="4-aspartylphosphate" evidence="2">
    <location>
        <position position="59"/>
    </location>
</feature>
<keyword evidence="2" id="KW-0597">Phosphoprotein</keyword>
<feature type="domain" description="Response regulatory" evidence="4">
    <location>
        <begin position="10"/>
        <end position="126"/>
    </location>
</feature>
<dbReference type="SMART" id="SM00448">
    <property type="entry name" value="REC"/>
    <property type="match status" value="1"/>
</dbReference>
<evidence type="ECO:0000259" key="3">
    <source>
        <dbReference type="PROSITE" id="PS50043"/>
    </source>
</evidence>
<dbReference type="PRINTS" id="PR00038">
    <property type="entry name" value="HTHLUXR"/>
</dbReference>
<dbReference type="InterPro" id="IPR016032">
    <property type="entry name" value="Sig_transdc_resp-reg_C-effctor"/>
</dbReference>
<dbReference type="SUPFAM" id="SSF46894">
    <property type="entry name" value="C-terminal effector domain of the bipartite response regulators"/>
    <property type="match status" value="1"/>
</dbReference>
<evidence type="ECO:0000259" key="4">
    <source>
        <dbReference type="PROSITE" id="PS50110"/>
    </source>
</evidence>
<dbReference type="EMBL" id="FXYE01000001">
    <property type="protein sequence ID" value="SMX33222.1"/>
    <property type="molecule type" value="Genomic_DNA"/>
</dbReference>